<comment type="caution">
    <text evidence="8">The sequence shown here is derived from an EMBL/GenBank/DDBJ whole genome shotgun (WGS) entry which is preliminary data.</text>
</comment>
<dbReference type="InterPro" id="IPR015943">
    <property type="entry name" value="WD40/YVTN_repeat-like_dom_sf"/>
</dbReference>
<dbReference type="eggNOG" id="COG4409">
    <property type="taxonomic scope" value="Bacteria"/>
</dbReference>
<comment type="similarity">
    <text evidence="6">Belongs to the glycosyl hydrolase 74 family.</text>
</comment>
<dbReference type="InterPro" id="IPR052025">
    <property type="entry name" value="Xyloglucanase_GH74"/>
</dbReference>
<evidence type="ECO:0000313" key="9">
    <source>
        <dbReference type="Proteomes" id="UP000004259"/>
    </source>
</evidence>
<gene>
    <name evidence="8" type="ORF">CUS_6520</name>
</gene>
<evidence type="ECO:0000256" key="7">
    <source>
        <dbReference type="SAM" id="SignalP"/>
    </source>
</evidence>
<evidence type="ECO:0000256" key="1">
    <source>
        <dbReference type="ARBA" id="ARBA00022729"/>
    </source>
</evidence>
<dbReference type="CDD" id="cd15482">
    <property type="entry name" value="Sialidase_non-viral"/>
    <property type="match status" value="2"/>
</dbReference>
<proteinExistence type="inferred from homology"/>
<evidence type="ECO:0000256" key="2">
    <source>
        <dbReference type="ARBA" id="ARBA00022801"/>
    </source>
</evidence>
<name>E9SA69_RUMAL</name>
<dbReference type="AlphaFoldDB" id="E9SA69"/>
<dbReference type="GO" id="GO:0016798">
    <property type="term" value="F:hydrolase activity, acting on glycosyl bonds"/>
    <property type="evidence" value="ECO:0007669"/>
    <property type="project" value="UniProtKB-KW"/>
</dbReference>
<keyword evidence="3" id="KW-0119">Carbohydrate metabolism</keyword>
<keyword evidence="1 7" id="KW-0732">Signal</keyword>
<keyword evidence="2" id="KW-0378">Hydrolase</keyword>
<dbReference type="Pfam" id="PF15899">
    <property type="entry name" value="BNR_6"/>
    <property type="match status" value="1"/>
</dbReference>
<dbReference type="Gene3D" id="2.130.10.10">
    <property type="entry name" value="YVTN repeat-like/Quinoprotein amine dehydrogenase"/>
    <property type="match status" value="2"/>
</dbReference>
<evidence type="ECO:0000256" key="5">
    <source>
        <dbReference type="ARBA" id="ARBA00023326"/>
    </source>
</evidence>
<evidence type="ECO:0000256" key="6">
    <source>
        <dbReference type="ARBA" id="ARBA00037986"/>
    </source>
</evidence>
<feature type="chain" id="PRO_5038593971" evidence="7">
    <location>
        <begin position="22"/>
        <end position="764"/>
    </location>
</feature>
<dbReference type="OrthoDB" id="9757947at2"/>
<evidence type="ECO:0000256" key="3">
    <source>
        <dbReference type="ARBA" id="ARBA00023277"/>
    </source>
</evidence>
<protein>
    <submittedName>
        <fullName evidence="8">BNR/Asp-box repeat protein</fullName>
    </submittedName>
</protein>
<dbReference type="EMBL" id="ADKM02000050">
    <property type="protein sequence ID" value="EGC03889.1"/>
    <property type="molecule type" value="Genomic_DNA"/>
</dbReference>
<keyword evidence="4" id="KW-0326">Glycosidase</keyword>
<reference evidence="8 9" key="1">
    <citation type="submission" date="2011-02" db="EMBL/GenBank/DDBJ databases">
        <authorList>
            <person name="Nelson K.E."/>
            <person name="Sutton G."/>
            <person name="Torralba M."/>
            <person name="Durkin S."/>
            <person name="Harkins D."/>
            <person name="Montgomery R."/>
            <person name="Ziemer C."/>
            <person name="Klaassens E."/>
            <person name="Ocuiv P."/>
            <person name="Morrison M."/>
        </authorList>
    </citation>
    <scope>NUCLEOTIDE SEQUENCE [LARGE SCALE GENOMIC DNA]</scope>
    <source>
        <strain evidence="8 9">8</strain>
    </source>
</reference>
<dbReference type="PANTHER" id="PTHR43739:SF2">
    <property type="entry name" value="OLIGOXYLOGLUCAN-REDUCING END-SPECIFIC XYLOGLUCANASE-RELATED"/>
    <property type="match status" value="1"/>
</dbReference>
<accession>E9SA69</accession>
<evidence type="ECO:0000256" key="4">
    <source>
        <dbReference type="ARBA" id="ARBA00023295"/>
    </source>
</evidence>
<dbReference type="GO" id="GO:0000272">
    <property type="term" value="P:polysaccharide catabolic process"/>
    <property type="evidence" value="ECO:0007669"/>
    <property type="project" value="UniProtKB-KW"/>
</dbReference>
<dbReference type="SUPFAM" id="SSF110296">
    <property type="entry name" value="Oligoxyloglucan reducing end-specific cellobiohydrolase"/>
    <property type="match status" value="2"/>
</dbReference>
<keyword evidence="9" id="KW-1185">Reference proteome</keyword>
<dbReference type="Proteomes" id="UP000004259">
    <property type="component" value="Unassembled WGS sequence"/>
</dbReference>
<dbReference type="GO" id="GO:0010411">
    <property type="term" value="P:xyloglucan metabolic process"/>
    <property type="evidence" value="ECO:0007669"/>
    <property type="project" value="TreeGrafter"/>
</dbReference>
<dbReference type="STRING" id="246199.CUS_6520"/>
<dbReference type="InterPro" id="IPR002860">
    <property type="entry name" value="BNR_rpt"/>
</dbReference>
<evidence type="ECO:0000313" key="8">
    <source>
        <dbReference type="EMBL" id="EGC03889.1"/>
    </source>
</evidence>
<organism evidence="8 9">
    <name type="scientific">Ruminococcus albus 8</name>
    <dbReference type="NCBI Taxonomy" id="246199"/>
    <lineage>
        <taxon>Bacteria</taxon>
        <taxon>Bacillati</taxon>
        <taxon>Bacillota</taxon>
        <taxon>Clostridia</taxon>
        <taxon>Eubacteriales</taxon>
        <taxon>Oscillospiraceae</taxon>
        <taxon>Ruminococcus</taxon>
    </lineage>
</organism>
<sequence length="764" mass="83366">MRGKKVTAFVCAAVFCMGIMAGCADKSKENSADSKAGENVMADKTEFYNAQPVDTGWEWSNVEIVGGGFVPNIIYNPTEEGLVYCRTDIGGAYKLNKENNRWECITDFIGGDDWNYMGIESIATDPVEPNRVYLAAGTYSNSPGAIFYSEDYGENWGIFELPFGCGGNEVGRGAGERLQVDPNDNSILYFGSRADGLWKSEDYGRTWAQVESFPTKGGYSEDGYSQGLTFVAFDKSSGEAGKATQTIFVGAAATNGNYIYRSDDGGQTWTDIENPDAITAEGDKQKLKPCQGEVSADGYLYTSWSMKIGPNGAMDGAIQKYNIATGEWKEITPETGLTCGYNGISVNPNDPNMIVCTTLDLWAIVDNVFVSFDGGESWGSIWYRDEDKNRVDNYVMDISSAEWLDWQDQLKPGWWMTGVAINPFNADEIMYGTGATIYGTTNLTKVDSEPVNIEVRAMGIEETAIFDFVSPMPNDENAPDLYSIMGDIYGFKHQDANIAPKEHFGDFKSTDIDCAALDYNIVVRATDEGSGTIYYSTDAADTWEEVETLPEGVKKAGGGSVKLSADGKTILYAAGVAGAGVFISDDFGASWTMCEGVPSAAQIETDKVNPDKFYAAFDGDVFISRDKGRSWEKLTTLLVSSFYMQACPDVEGDLWINIGSGLFLLDTETGELGNMSQGLQDCKAIGFGKAEKDGDYMTIYMLGQADEKGFGVYMSQDKGATWKRINDDAHKWGNVNSVISGDPKHFGRVYISTNGRGIIRGDVR</sequence>
<feature type="signal peptide" evidence="7">
    <location>
        <begin position="1"/>
        <end position="21"/>
    </location>
</feature>
<dbReference type="PROSITE" id="PS51257">
    <property type="entry name" value="PROKAR_LIPOPROTEIN"/>
    <property type="match status" value="1"/>
</dbReference>
<dbReference type="RefSeq" id="WP_002847865.1">
    <property type="nucleotide sequence ID" value="NZ_ADKM02000050.1"/>
</dbReference>
<dbReference type="PANTHER" id="PTHR43739">
    <property type="entry name" value="XYLOGLUCANASE (EUROFUNG)"/>
    <property type="match status" value="1"/>
</dbReference>
<keyword evidence="5" id="KW-0624">Polysaccharide degradation</keyword>
<dbReference type="eggNOG" id="COG4447">
    <property type="taxonomic scope" value="Bacteria"/>
</dbReference>